<keyword evidence="9" id="KW-1133">Transmembrane helix</keyword>
<organism evidence="11 12">
    <name type="scientific">Marinobacterium lacunae</name>
    <dbReference type="NCBI Taxonomy" id="1232683"/>
    <lineage>
        <taxon>Bacteria</taxon>
        <taxon>Pseudomonadati</taxon>
        <taxon>Pseudomonadota</taxon>
        <taxon>Gammaproteobacteria</taxon>
        <taxon>Oceanospirillales</taxon>
        <taxon>Oceanospirillaceae</taxon>
        <taxon>Marinobacterium</taxon>
    </lineage>
</organism>
<keyword evidence="5" id="KW-0274">FAD</keyword>
<keyword evidence="9" id="KW-0472">Membrane</keyword>
<reference evidence="11 12" key="1">
    <citation type="submission" date="2014-04" db="EMBL/GenBank/DDBJ databases">
        <title>Marinobacterium kochiensis sp. nov., isolated from sediment sample collected from Kochi backwaters in Kerala, India.</title>
        <authorList>
            <person name="Singh A."/>
            <person name="Pinnaka A.K."/>
        </authorList>
    </citation>
    <scope>NUCLEOTIDE SEQUENCE [LARGE SCALE GENOMIC DNA]</scope>
    <source>
        <strain evidence="11 12">AK27</strain>
    </source>
</reference>
<dbReference type="EC" id="1.14.13.-" evidence="11"/>
<sequence>MASGAEGSLDKSDVVIVGGGMVGVALACALAPSGLSIRILESREGSPQALIDALPALAEQGFDPRVSALTCASQQFLTHVGAWPNMQASRVCPYTDMDVWDGRGTGAIQFSAAELHEPCLGHIVENRVTLAALYSVMLESENIRFDAGVKIESVSPPDQQGKRTIRLAGAQSLETALLVGADGAQSRIRALTGMGATEWDYGHHAIVTTIETEKPHRFTCWQRFTEDGPLALLPLADPSERKMSIVWSTSPAHARELMALEDEAFCAELGHAFEYRLGEVRACDTRFLHPLRQRHAQRYVQSGLALVGDAAHTIHPLAGQGVNLGLLDAAALAEVLLDARARGESPGDERVLRRYQRMRRAANLQTAAAMEGFRRLFDDLPAPVRLLRSGGMSLVNRMAPVKQHLMLMAMGLRGDVPRLARRGLS</sequence>
<feature type="transmembrane region" description="Helical" evidence="9">
    <location>
        <begin position="14"/>
        <end position="35"/>
    </location>
</feature>
<dbReference type="InterPro" id="IPR010971">
    <property type="entry name" value="UbiH/COQ6"/>
</dbReference>
<dbReference type="OrthoDB" id="9769565at2"/>
<evidence type="ECO:0000256" key="8">
    <source>
        <dbReference type="ARBA" id="ARBA00065734"/>
    </source>
</evidence>
<evidence type="ECO:0000256" key="2">
    <source>
        <dbReference type="ARBA" id="ARBA00004749"/>
    </source>
</evidence>
<evidence type="ECO:0000313" key="12">
    <source>
        <dbReference type="Proteomes" id="UP000028252"/>
    </source>
</evidence>
<keyword evidence="12" id="KW-1185">Reference proteome</keyword>
<dbReference type="PANTHER" id="PTHR43876">
    <property type="entry name" value="UBIQUINONE BIOSYNTHESIS MONOOXYGENASE COQ6, MITOCHONDRIAL"/>
    <property type="match status" value="1"/>
</dbReference>
<dbReference type="GO" id="GO:0110142">
    <property type="term" value="C:ubiquinone biosynthesis complex"/>
    <property type="evidence" value="ECO:0007669"/>
    <property type="project" value="UniProtKB-ARBA"/>
</dbReference>
<evidence type="ECO:0000256" key="5">
    <source>
        <dbReference type="ARBA" id="ARBA00022827"/>
    </source>
</evidence>
<dbReference type="SUPFAM" id="SSF51905">
    <property type="entry name" value="FAD/NAD(P)-binding domain"/>
    <property type="match status" value="1"/>
</dbReference>
<keyword evidence="4" id="KW-0285">Flavoprotein</keyword>
<accession>A0A081FY49</accession>
<dbReference type="InterPro" id="IPR051205">
    <property type="entry name" value="UbiH/COQ6_monooxygenase"/>
</dbReference>
<evidence type="ECO:0000256" key="3">
    <source>
        <dbReference type="ARBA" id="ARBA00005349"/>
    </source>
</evidence>
<dbReference type="PATRIC" id="fig|1232683.4.peg.2192"/>
<evidence type="ECO:0000259" key="10">
    <source>
        <dbReference type="Pfam" id="PF01494"/>
    </source>
</evidence>
<dbReference type="PRINTS" id="PR00420">
    <property type="entry name" value="RNGMNOXGNASE"/>
</dbReference>
<dbReference type="EMBL" id="JMQN01000036">
    <property type="protein sequence ID" value="KEA63454.1"/>
    <property type="molecule type" value="Genomic_DNA"/>
</dbReference>
<dbReference type="FunFam" id="3.50.50.60:FF:000021">
    <property type="entry name" value="Ubiquinone biosynthesis monooxygenase COQ6"/>
    <property type="match status" value="1"/>
</dbReference>
<dbReference type="InterPro" id="IPR036188">
    <property type="entry name" value="FAD/NAD-bd_sf"/>
</dbReference>
<dbReference type="InterPro" id="IPR018168">
    <property type="entry name" value="Ubi_Hdrlase_CS"/>
</dbReference>
<comment type="pathway">
    <text evidence="2">Cofactor biosynthesis; ubiquinone biosynthesis.</text>
</comment>
<dbReference type="STRING" id="1232683.ADIMK_2233"/>
<name>A0A081FY49_9GAMM</name>
<evidence type="ECO:0000256" key="7">
    <source>
        <dbReference type="ARBA" id="ARBA00023033"/>
    </source>
</evidence>
<dbReference type="GO" id="GO:0019168">
    <property type="term" value="F:2-polyprenylphenol 6-hydroxylase activity"/>
    <property type="evidence" value="ECO:0007669"/>
    <property type="project" value="TreeGrafter"/>
</dbReference>
<evidence type="ECO:0000313" key="11">
    <source>
        <dbReference type="EMBL" id="KEA63454.1"/>
    </source>
</evidence>
<dbReference type="PROSITE" id="PS01304">
    <property type="entry name" value="UBIH"/>
    <property type="match status" value="1"/>
</dbReference>
<dbReference type="AlphaFoldDB" id="A0A081FY49"/>
<keyword evidence="9" id="KW-0812">Transmembrane</keyword>
<dbReference type="NCBIfam" id="TIGR01988">
    <property type="entry name" value="Ubi-OHases"/>
    <property type="match status" value="1"/>
</dbReference>
<keyword evidence="6 11" id="KW-0560">Oxidoreductase</keyword>
<dbReference type="Pfam" id="PF01494">
    <property type="entry name" value="FAD_binding_3"/>
    <property type="match status" value="1"/>
</dbReference>
<dbReference type="Proteomes" id="UP000028252">
    <property type="component" value="Unassembled WGS sequence"/>
</dbReference>
<comment type="cofactor">
    <cofactor evidence="1">
        <name>FAD</name>
        <dbReference type="ChEBI" id="CHEBI:57692"/>
    </cofactor>
</comment>
<keyword evidence="7" id="KW-0503">Monooxygenase</keyword>
<evidence type="ECO:0000256" key="4">
    <source>
        <dbReference type="ARBA" id="ARBA00022630"/>
    </source>
</evidence>
<comment type="similarity">
    <text evidence="3">Belongs to the UbiH/COQ6 family.</text>
</comment>
<dbReference type="GO" id="GO:0071949">
    <property type="term" value="F:FAD binding"/>
    <property type="evidence" value="ECO:0007669"/>
    <property type="project" value="InterPro"/>
</dbReference>
<dbReference type="Gene3D" id="3.50.50.60">
    <property type="entry name" value="FAD/NAD(P)-binding domain"/>
    <property type="match status" value="2"/>
</dbReference>
<proteinExistence type="inferred from homology"/>
<gene>
    <name evidence="11" type="ORF">ADIMK_2233</name>
</gene>
<evidence type="ECO:0000256" key="9">
    <source>
        <dbReference type="SAM" id="Phobius"/>
    </source>
</evidence>
<evidence type="ECO:0000256" key="6">
    <source>
        <dbReference type="ARBA" id="ARBA00023002"/>
    </source>
</evidence>
<evidence type="ECO:0000256" key="1">
    <source>
        <dbReference type="ARBA" id="ARBA00001974"/>
    </source>
</evidence>
<comment type="subunit">
    <text evidence="8">Component of the Ubi complex metabolon, which regroups five ubiquinone biosynthesis proteins (UbiE, UbiF, UbiG, UbiH and UbiI) and two accessory factors (UbiK and the lipid-binding protein UbiJ).</text>
</comment>
<comment type="caution">
    <text evidence="11">The sequence shown here is derived from an EMBL/GenBank/DDBJ whole genome shotgun (WGS) entry which is preliminary data.</text>
</comment>
<feature type="domain" description="FAD-binding" evidence="10">
    <location>
        <begin position="12"/>
        <end position="363"/>
    </location>
</feature>
<dbReference type="RefSeq" id="WP_051692876.1">
    <property type="nucleotide sequence ID" value="NZ_JMQN01000036.1"/>
</dbReference>
<protein>
    <submittedName>
        <fullName evidence="11">2-octaprenyl-3-methyl-6-methoxy-1,4-benzoquinol hydroxylase</fullName>
        <ecNumber evidence="11">1.14.13.-</ecNumber>
    </submittedName>
</protein>
<dbReference type="eggNOG" id="COG0654">
    <property type="taxonomic scope" value="Bacteria"/>
</dbReference>
<dbReference type="UniPathway" id="UPA00232"/>
<dbReference type="GO" id="GO:0006744">
    <property type="term" value="P:ubiquinone biosynthetic process"/>
    <property type="evidence" value="ECO:0007669"/>
    <property type="project" value="UniProtKB-UniPathway"/>
</dbReference>
<dbReference type="PANTHER" id="PTHR43876:SF7">
    <property type="entry name" value="UBIQUINONE BIOSYNTHESIS MONOOXYGENASE COQ6, MITOCHONDRIAL"/>
    <property type="match status" value="1"/>
</dbReference>
<dbReference type="InterPro" id="IPR002938">
    <property type="entry name" value="FAD-bd"/>
</dbReference>